<dbReference type="AlphaFoldDB" id="A0A6M1PPW3"/>
<comment type="caution">
    <text evidence="4">The sequence shown here is derived from an EMBL/GenBank/DDBJ whole genome shotgun (WGS) entry which is preliminary data.</text>
</comment>
<proteinExistence type="predicted"/>
<evidence type="ECO:0000313" key="5">
    <source>
        <dbReference type="Proteomes" id="UP000480151"/>
    </source>
</evidence>
<accession>A0A6M1PPW3</accession>
<feature type="domain" description="HTH merR-type" evidence="3">
    <location>
        <begin position="1"/>
        <end position="70"/>
    </location>
</feature>
<feature type="coiled-coil region" evidence="2">
    <location>
        <begin position="82"/>
        <end position="116"/>
    </location>
</feature>
<dbReference type="GO" id="GO:0003677">
    <property type="term" value="F:DNA binding"/>
    <property type="evidence" value="ECO:0007669"/>
    <property type="project" value="UniProtKB-KW"/>
</dbReference>
<organism evidence="4 5">
    <name type="scientific">Paenibacillus apii</name>
    <dbReference type="NCBI Taxonomy" id="1850370"/>
    <lineage>
        <taxon>Bacteria</taxon>
        <taxon>Bacillati</taxon>
        <taxon>Bacillota</taxon>
        <taxon>Bacilli</taxon>
        <taxon>Bacillales</taxon>
        <taxon>Paenibacillaceae</taxon>
        <taxon>Paenibacillus</taxon>
    </lineage>
</organism>
<evidence type="ECO:0000259" key="3">
    <source>
        <dbReference type="PROSITE" id="PS50937"/>
    </source>
</evidence>
<dbReference type="Gene3D" id="1.10.1660.10">
    <property type="match status" value="1"/>
</dbReference>
<keyword evidence="2" id="KW-0175">Coiled coil</keyword>
<dbReference type="Proteomes" id="UP000480151">
    <property type="component" value="Unassembled WGS sequence"/>
</dbReference>
<keyword evidence="1" id="KW-0238">DNA-binding</keyword>
<dbReference type="InterPro" id="IPR000551">
    <property type="entry name" value="MerR-type_HTH_dom"/>
</dbReference>
<dbReference type="Pfam" id="PF13411">
    <property type="entry name" value="MerR_1"/>
    <property type="match status" value="1"/>
</dbReference>
<evidence type="ECO:0000256" key="2">
    <source>
        <dbReference type="SAM" id="Coils"/>
    </source>
</evidence>
<sequence length="135" mass="15561">MYSVSQTSLMSGLPASTIRFYEKEGIIPNVNRNTSGRRQYSDEDLLLLELVVCLKDTGMMIEEIKKYTHLIVQGNETIGQRREILLAHKKNVEQQLMRMRENLKQLNQKIAVYDGLVTAEKNLDTLRKLSFNSLT</sequence>
<dbReference type="PANTHER" id="PTHR30204:SF82">
    <property type="entry name" value="TRANSCRIPTIONAL REGULATOR, MERR FAMILY"/>
    <property type="match status" value="1"/>
</dbReference>
<reference evidence="4 5" key="1">
    <citation type="submission" date="2020-02" db="EMBL/GenBank/DDBJ databases">
        <authorList>
            <person name="Gao J."/>
            <person name="Sun J."/>
        </authorList>
    </citation>
    <scope>NUCLEOTIDE SEQUENCE [LARGE SCALE GENOMIC DNA]</scope>
    <source>
        <strain evidence="4 5">7124</strain>
    </source>
</reference>
<dbReference type="InterPro" id="IPR009061">
    <property type="entry name" value="DNA-bd_dom_put_sf"/>
</dbReference>
<evidence type="ECO:0000256" key="1">
    <source>
        <dbReference type="ARBA" id="ARBA00023125"/>
    </source>
</evidence>
<dbReference type="InterPro" id="IPR047057">
    <property type="entry name" value="MerR_fam"/>
</dbReference>
<dbReference type="EMBL" id="JAAKGU010000008">
    <property type="protein sequence ID" value="NGM84142.1"/>
    <property type="molecule type" value="Genomic_DNA"/>
</dbReference>
<keyword evidence="5" id="KW-1185">Reference proteome</keyword>
<name>A0A6M1PPW3_9BACL</name>
<dbReference type="SUPFAM" id="SSF46955">
    <property type="entry name" value="Putative DNA-binding domain"/>
    <property type="match status" value="1"/>
</dbReference>
<protein>
    <submittedName>
        <fullName evidence="4">MerR family transcriptional regulator</fullName>
    </submittedName>
</protein>
<gene>
    <name evidence="4" type="ORF">G5B47_17130</name>
</gene>
<dbReference type="CDD" id="cd01109">
    <property type="entry name" value="HTH_YyaN"/>
    <property type="match status" value="1"/>
</dbReference>
<dbReference type="PROSITE" id="PS50937">
    <property type="entry name" value="HTH_MERR_2"/>
    <property type="match status" value="1"/>
</dbReference>
<dbReference type="SMART" id="SM00422">
    <property type="entry name" value="HTH_MERR"/>
    <property type="match status" value="1"/>
</dbReference>
<dbReference type="GO" id="GO:0003700">
    <property type="term" value="F:DNA-binding transcription factor activity"/>
    <property type="evidence" value="ECO:0007669"/>
    <property type="project" value="InterPro"/>
</dbReference>
<dbReference type="PANTHER" id="PTHR30204">
    <property type="entry name" value="REDOX-CYCLING DRUG-SENSING TRANSCRIPTIONAL ACTIVATOR SOXR"/>
    <property type="match status" value="1"/>
</dbReference>
<evidence type="ECO:0000313" key="4">
    <source>
        <dbReference type="EMBL" id="NGM84142.1"/>
    </source>
</evidence>